<dbReference type="AlphaFoldDB" id="A7EYU3"/>
<dbReference type="GeneID" id="5484842"/>
<accession>A7EYU3</accession>
<dbReference type="KEGG" id="ssl:SS1G_10509"/>
<reference evidence="2" key="1">
    <citation type="journal article" date="2011" name="PLoS Genet.">
        <title>Genomic analysis of the necrotrophic fungal pathogens Sclerotinia sclerotiorum and Botrytis cinerea.</title>
        <authorList>
            <person name="Amselem J."/>
            <person name="Cuomo C.A."/>
            <person name="van Kan J.A."/>
            <person name="Viaud M."/>
            <person name="Benito E.P."/>
            <person name="Couloux A."/>
            <person name="Coutinho P.M."/>
            <person name="de Vries R.P."/>
            <person name="Dyer P.S."/>
            <person name="Fillinger S."/>
            <person name="Fournier E."/>
            <person name="Gout L."/>
            <person name="Hahn M."/>
            <person name="Kohn L."/>
            <person name="Lapalu N."/>
            <person name="Plummer K.M."/>
            <person name="Pradier J.M."/>
            <person name="Quevillon E."/>
            <person name="Sharon A."/>
            <person name="Simon A."/>
            <person name="ten Have A."/>
            <person name="Tudzynski B."/>
            <person name="Tudzynski P."/>
            <person name="Wincker P."/>
            <person name="Andrew M."/>
            <person name="Anthouard V."/>
            <person name="Beever R.E."/>
            <person name="Beffa R."/>
            <person name="Benoit I."/>
            <person name="Bouzid O."/>
            <person name="Brault B."/>
            <person name="Chen Z."/>
            <person name="Choquer M."/>
            <person name="Collemare J."/>
            <person name="Cotton P."/>
            <person name="Danchin E.G."/>
            <person name="Da Silva C."/>
            <person name="Gautier A."/>
            <person name="Giraud C."/>
            <person name="Giraud T."/>
            <person name="Gonzalez C."/>
            <person name="Grossetete S."/>
            <person name="Guldener U."/>
            <person name="Henrissat B."/>
            <person name="Howlett B.J."/>
            <person name="Kodira C."/>
            <person name="Kretschmer M."/>
            <person name="Lappartient A."/>
            <person name="Leroch M."/>
            <person name="Levis C."/>
            <person name="Mauceli E."/>
            <person name="Neuveglise C."/>
            <person name="Oeser B."/>
            <person name="Pearson M."/>
            <person name="Poulain J."/>
            <person name="Poussereau N."/>
            <person name="Quesneville H."/>
            <person name="Rascle C."/>
            <person name="Schumacher J."/>
            <person name="Segurens B."/>
            <person name="Sexton A."/>
            <person name="Silva E."/>
            <person name="Sirven C."/>
            <person name="Soanes D.M."/>
            <person name="Talbot N.J."/>
            <person name="Templeton M."/>
            <person name="Yandava C."/>
            <person name="Yarden O."/>
            <person name="Zeng Q."/>
            <person name="Rollins J.A."/>
            <person name="Lebrun M.H."/>
            <person name="Dickman M."/>
        </authorList>
    </citation>
    <scope>NUCLEOTIDE SEQUENCE [LARGE SCALE GENOMIC DNA]</scope>
    <source>
        <strain evidence="2">ATCC 18683 / 1980 / Ss-1</strain>
    </source>
</reference>
<gene>
    <name evidence="1" type="ORF">SS1G_10509</name>
</gene>
<evidence type="ECO:0000313" key="2">
    <source>
        <dbReference type="Proteomes" id="UP000001312"/>
    </source>
</evidence>
<dbReference type="InParanoid" id="A7EYU3"/>
<proteinExistence type="predicted"/>
<organism evidence="1 2">
    <name type="scientific">Sclerotinia sclerotiorum (strain ATCC 18683 / 1980 / Ss-1)</name>
    <name type="common">White mold</name>
    <name type="synonym">Whetzelinia sclerotiorum</name>
    <dbReference type="NCBI Taxonomy" id="665079"/>
    <lineage>
        <taxon>Eukaryota</taxon>
        <taxon>Fungi</taxon>
        <taxon>Dikarya</taxon>
        <taxon>Ascomycota</taxon>
        <taxon>Pezizomycotina</taxon>
        <taxon>Leotiomycetes</taxon>
        <taxon>Helotiales</taxon>
        <taxon>Sclerotiniaceae</taxon>
        <taxon>Sclerotinia</taxon>
    </lineage>
</organism>
<dbReference type="Proteomes" id="UP000001312">
    <property type="component" value="Unassembled WGS sequence"/>
</dbReference>
<evidence type="ECO:0000313" key="1">
    <source>
        <dbReference type="EMBL" id="EDN94635.1"/>
    </source>
</evidence>
<keyword evidence="2" id="KW-1185">Reference proteome</keyword>
<dbReference type="EMBL" id="CH476635">
    <property type="protein sequence ID" value="EDN94635.1"/>
    <property type="molecule type" value="Genomic_DNA"/>
</dbReference>
<name>A7EYU3_SCLS1</name>
<sequence>MAGLLNEICFTKGGWSTVSESVRLTKNRNRLDRKGVKNRLEYVAFNKTRKCI</sequence>
<dbReference type="RefSeq" id="XP_001588961.1">
    <property type="nucleotide sequence ID" value="XM_001588911.1"/>
</dbReference>
<dbReference type="HOGENOM" id="CLU_3088701_0_0_1"/>
<protein>
    <submittedName>
        <fullName evidence="1">Uncharacterized protein</fullName>
    </submittedName>
</protein>